<dbReference type="Proteomes" id="UP000182054">
    <property type="component" value="Unassembled WGS sequence"/>
</dbReference>
<evidence type="ECO:0000313" key="1">
    <source>
        <dbReference type="EMBL" id="SFA60747.1"/>
    </source>
</evidence>
<name>A0A1I0UA95_9NOCA</name>
<evidence type="ECO:0000313" key="2">
    <source>
        <dbReference type="Proteomes" id="UP000182054"/>
    </source>
</evidence>
<dbReference type="AlphaFoldDB" id="A0A1I0UA95"/>
<protein>
    <submittedName>
        <fullName evidence="1">Uncharacterized protein</fullName>
    </submittedName>
</protein>
<accession>A0A1I0UA95</accession>
<dbReference type="GeneID" id="85487852"/>
<gene>
    <name evidence="1" type="ORF">SAMN05444374_11613</name>
</gene>
<dbReference type="RefSeq" id="WP_156511651.1">
    <property type="nucleotide sequence ID" value="NZ_FOJN01000016.1"/>
</dbReference>
<proteinExistence type="predicted"/>
<reference evidence="1 2" key="1">
    <citation type="submission" date="2016-10" db="EMBL/GenBank/DDBJ databases">
        <authorList>
            <person name="de Groot N.N."/>
        </authorList>
    </citation>
    <scope>NUCLEOTIDE SEQUENCE [LARGE SCALE GENOMIC DNA]</scope>
    <source>
        <strain evidence="1 2">DSM 44908</strain>
    </source>
</reference>
<sequence>MSKYTAPDPSVVVAADDVAAITALSLQAVAAPVEPDPDFDMVAFLGIERDGSPAR</sequence>
<organism evidence="1 2">
    <name type="scientific">Rhodococcoides kroppenstedtii</name>
    <dbReference type="NCBI Taxonomy" id="293050"/>
    <lineage>
        <taxon>Bacteria</taxon>
        <taxon>Bacillati</taxon>
        <taxon>Actinomycetota</taxon>
        <taxon>Actinomycetes</taxon>
        <taxon>Mycobacteriales</taxon>
        <taxon>Nocardiaceae</taxon>
        <taxon>Rhodococcoides</taxon>
    </lineage>
</organism>
<dbReference type="EMBL" id="FOJN01000016">
    <property type="protein sequence ID" value="SFA60747.1"/>
    <property type="molecule type" value="Genomic_DNA"/>
</dbReference>